<dbReference type="OMA" id="YLDSICT"/>
<sequence>MTIGIEDDPRNIEAMIAGMNSNLPVRRRTLMDYIENGGDTFDTRSGDKASFDRCGIDYLDSICTDQEKLLLRLPILVSTDPSSENGGWKIDGMTEVAVVSRVLGRRVHAEDRISVYYPDLICLKKLIPGLIFTVFTP</sequence>
<dbReference type="GeneID" id="41321136"/>
<proteinExistence type="predicted"/>
<name>A0A3G3IF97_9ARCH</name>
<organism evidence="1 2">
    <name type="scientific">Methanomethylophilus alvi</name>
    <dbReference type="NCBI Taxonomy" id="1291540"/>
    <lineage>
        <taxon>Archaea</taxon>
        <taxon>Methanobacteriati</taxon>
        <taxon>Thermoplasmatota</taxon>
        <taxon>Thermoplasmata</taxon>
        <taxon>Methanomassiliicoccales</taxon>
        <taxon>Methanomethylophilaceae</taxon>
        <taxon>Methanomethylophilus</taxon>
    </lineage>
</organism>
<evidence type="ECO:0000313" key="1">
    <source>
        <dbReference type="EMBL" id="AYQ54523.1"/>
    </source>
</evidence>
<evidence type="ECO:0000313" key="2">
    <source>
        <dbReference type="Proteomes" id="UP000273278"/>
    </source>
</evidence>
<gene>
    <name evidence="1" type="ORF">BKD89_01670</name>
</gene>
<dbReference type="AlphaFoldDB" id="A0A3G3IF97"/>
<protein>
    <submittedName>
        <fullName evidence="1">Uncharacterized protein</fullName>
    </submittedName>
</protein>
<accession>A0A3G3IF97</accession>
<dbReference type="Proteomes" id="UP000273278">
    <property type="component" value="Chromosome"/>
</dbReference>
<reference evidence="1 2" key="1">
    <citation type="submission" date="2016-10" db="EMBL/GenBank/DDBJ databases">
        <title>Complete genome of the TMA-utilizing, human hosted archaeon Methanomethylophilus alvus Gen. nov, sp. nov., strain Mx-05, derived from a pure culture.</title>
        <authorList>
            <person name="Brugere J.-F."/>
            <person name="Ben Hania W."/>
            <person name="Chaudhary P.P."/>
            <person name="Gaci N."/>
            <person name="Borrel G."/>
            <person name="Cao Van Tuat L."/>
            <person name="Fardeau M.-L."/>
            <person name="Harris H.M.B."/>
            <person name="O'Toole P.W."/>
            <person name="Ollivier B."/>
        </authorList>
    </citation>
    <scope>NUCLEOTIDE SEQUENCE [LARGE SCALE GENOMIC DNA]</scope>
    <source>
        <strain evidence="1 2">Mx-05</strain>
    </source>
</reference>
<dbReference type="RefSeq" id="WP_015504237.1">
    <property type="nucleotide sequence ID" value="NZ_CAYARL010000008.1"/>
</dbReference>
<dbReference type="EMBL" id="CP017686">
    <property type="protein sequence ID" value="AYQ54523.1"/>
    <property type="molecule type" value="Genomic_DNA"/>
</dbReference>
<dbReference type="Pfam" id="PF01886">
    <property type="entry name" value="DUF61"/>
    <property type="match status" value="1"/>
</dbReference>
<dbReference type="InterPro" id="IPR002746">
    <property type="entry name" value="UPF0216"/>
</dbReference>